<feature type="compositionally biased region" description="Basic and acidic residues" evidence="4">
    <location>
        <begin position="642"/>
        <end position="658"/>
    </location>
</feature>
<dbReference type="GO" id="GO:0008270">
    <property type="term" value="F:zinc ion binding"/>
    <property type="evidence" value="ECO:0007669"/>
    <property type="project" value="UniProtKB-KW"/>
</dbReference>
<dbReference type="WBParaSite" id="Gr19_v10_g2716.t1">
    <property type="protein sequence ID" value="Gr19_v10_g2716.t1"/>
    <property type="gene ID" value="Gr19_v10_g2716"/>
</dbReference>
<evidence type="ECO:0000259" key="5">
    <source>
        <dbReference type="PROSITE" id="PS50089"/>
    </source>
</evidence>
<keyword evidence="1 3" id="KW-0479">Metal-binding</keyword>
<name>A0A914HMP1_GLORO</name>
<accession>A0A914HMP1</accession>
<evidence type="ECO:0000256" key="2">
    <source>
        <dbReference type="ARBA" id="ARBA00022833"/>
    </source>
</evidence>
<feature type="region of interest" description="Disordered" evidence="4">
    <location>
        <begin position="880"/>
        <end position="908"/>
    </location>
</feature>
<dbReference type="AlphaFoldDB" id="A0A914HMP1"/>
<feature type="compositionally biased region" description="Acidic residues" evidence="4">
    <location>
        <begin position="629"/>
        <end position="641"/>
    </location>
</feature>
<dbReference type="SUPFAM" id="SSF57850">
    <property type="entry name" value="RING/U-box"/>
    <property type="match status" value="1"/>
</dbReference>
<evidence type="ECO:0000256" key="1">
    <source>
        <dbReference type="ARBA" id="ARBA00022771"/>
    </source>
</evidence>
<feature type="region of interest" description="Disordered" evidence="4">
    <location>
        <begin position="710"/>
        <end position="731"/>
    </location>
</feature>
<feature type="region of interest" description="Disordered" evidence="4">
    <location>
        <begin position="629"/>
        <end position="680"/>
    </location>
</feature>
<protein>
    <submittedName>
        <fullName evidence="7">RING-type domain-containing protein</fullName>
    </submittedName>
</protein>
<sequence length="908" mass="100629">MNPTVVDLMKRGIEIHNGVPDQSLIQTQQKPLLLILDDLMLNVNNDFLDLLFTRGSHNWNVSVIFVTQKATADQILGLVEICANVLKFNFRLTKRQKRRIAKNLTDTKTGADVKMSRHSWLYKQRRQLRDMAANRPQKVIIENPTTIPNIAPYMGIQKSVKSTIETESNDDVSDEQARSVVKNKQKILRQVRKKIKVDKNLDESQPNGFTTNSGEEEYSSATDNGEMERDKDENLNLISTEKEQKKLKKKDDIAGEQRHPPVGRDNVSVKKGHPKGDSAVGVAKSKLSNSAECDGARAQPPQQQQKPNFLEAKMPSTGELADVRQVSGKPNVVIWAPVEGRQNVGVPVDGLGGVAAEVLAPGDGGGVAVSDSADCAAPAAKFSKAERDKRIAAEEALMISVPEMAAEEPEFNSETGLTSTRYLKMGWINFVLPRVRCICVNKRAFVTLSQIEGLSVTVCFSRYGGETFSIHAWPENRSRLDMANCGDVIEVRNVVCRDQTKRERKDRYGDFPFVGLFNANSMLFVLHARFQAGAVTAFGHSRSPLAGNSAGADGDSQALALQTLGAHSRPPSELLIHPNPAQFEFLDGGFSFKSEQIGDAGSVLRANIDEVPSPTPPRLDREEADIIELNEDDEEEEEEEAGREIDGNGDEEAKKKGVDGVGSDNAEFGDNSGDGVRRQPLRTGGMLMRSRLRVLAGQESADHRFVTQFDHEQRQRRQEAQHMRTASRQSARLDISAKLPRQRLQRGDAKFYAGELELEEELRAEAGYPRDEDSGTDDENALPEPAQLRLLSRACVLSVIPAGEQTELDDNNTLNLRCPFCADFMLNAEIVFLACLHFVHLPCAWRMFRRQQFCPFCNRHAISGHPRQAAAATTTANCAVDSSEDDDDDDDDDEQQPCTSETALRRRS</sequence>
<evidence type="ECO:0000256" key="3">
    <source>
        <dbReference type="PROSITE-ProRule" id="PRU00175"/>
    </source>
</evidence>
<dbReference type="PROSITE" id="PS50089">
    <property type="entry name" value="ZF_RING_2"/>
    <property type="match status" value="1"/>
</dbReference>
<feature type="domain" description="RING-type" evidence="5">
    <location>
        <begin position="818"/>
        <end position="858"/>
    </location>
</feature>
<organism evidence="6 7">
    <name type="scientific">Globodera rostochiensis</name>
    <name type="common">Golden nematode worm</name>
    <name type="synonym">Heterodera rostochiensis</name>
    <dbReference type="NCBI Taxonomy" id="31243"/>
    <lineage>
        <taxon>Eukaryota</taxon>
        <taxon>Metazoa</taxon>
        <taxon>Ecdysozoa</taxon>
        <taxon>Nematoda</taxon>
        <taxon>Chromadorea</taxon>
        <taxon>Rhabditida</taxon>
        <taxon>Tylenchina</taxon>
        <taxon>Tylenchomorpha</taxon>
        <taxon>Tylenchoidea</taxon>
        <taxon>Heteroderidae</taxon>
        <taxon>Heteroderinae</taxon>
        <taxon>Globodera</taxon>
    </lineage>
</organism>
<keyword evidence="2" id="KW-0862">Zinc</keyword>
<feature type="compositionally biased region" description="Basic and acidic residues" evidence="4">
    <location>
        <begin position="710"/>
        <end position="722"/>
    </location>
</feature>
<keyword evidence="1 3" id="KW-0863">Zinc-finger</keyword>
<feature type="compositionally biased region" description="Acidic residues" evidence="4">
    <location>
        <begin position="882"/>
        <end position="895"/>
    </location>
</feature>
<evidence type="ECO:0000313" key="7">
    <source>
        <dbReference type="WBParaSite" id="Gr19_v10_g2716.t1"/>
    </source>
</evidence>
<dbReference type="Proteomes" id="UP000887572">
    <property type="component" value="Unplaced"/>
</dbReference>
<feature type="compositionally biased region" description="Basic and acidic residues" evidence="4">
    <location>
        <begin position="226"/>
        <end position="259"/>
    </location>
</feature>
<dbReference type="InterPro" id="IPR001841">
    <property type="entry name" value="Znf_RING"/>
</dbReference>
<dbReference type="InterPro" id="IPR013083">
    <property type="entry name" value="Znf_RING/FYVE/PHD"/>
</dbReference>
<dbReference type="Gene3D" id="3.30.40.10">
    <property type="entry name" value="Zinc/RING finger domain, C3HC4 (zinc finger)"/>
    <property type="match status" value="1"/>
</dbReference>
<proteinExistence type="predicted"/>
<keyword evidence="6" id="KW-1185">Reference proteome</keyword>
<evidence type="ECO:0000313" key="6">
    <source>
        <dbReference type="Proteomes" id="UP000887572"/>
    </source>
</evidence>
<feature type="region of interest" description="Disordered" evidence="4">
    <location>
        <begin position="198"/>
        <end position="281"/>
    </location>
</feature>
<feature type="compositionally biased region" description="Polar residues" evidence="4">
    <location>
        <begin position="203"/>
        <end position="223"/>
    </location>
</feature>
<evidence type="ECO:0000256" key="4">
    <source>
        <dbReference type="SAM" id="MobiDB-lite"/>
    </source>
</evidence>
<reference evidence="7" key="1">
    <citation type="submission" date="2022-11" db="UniProtKB">
        <authorList>
            <consortium name="WormBaseParasite"/>
        </authorList>
    </citation>
    <scope>IDENTIFICATION</scope>
</reference>